<gene>
    <name evidence="1" type="ORF">NCTC11661_00612</name>
</gene>
<evidence type="ECO:0000313" key="2">
    <source>
        <dbReference type="Proteomes" id="UP000255515"/>
    </source>
</evidence>
<proteinExistence type="predicted"/>
<reference evidence="1 2" key="1">
    <citation type="submission" date="2018-06" db="EMBL/GenBank/DDBJ databases">
        <authorList>
            <consortium name="Pathogen Informatics"/>
            <person name="Doyle S."/>
        </authorList>
    </citation>
    <scope>NUCLEOTIDE SEQUENCE [LARGE SCALE GENOMIC DNA]</scope>
    <source>
        <strain evidence="1 2">NCTC11661</strain>
    </source>
</reference>
<sequence>MDNIEQNSTGNNNLQVGVNNGQIIKTERVIRKIEVIRNDDEFITQEQALQIREKILEIGSALALDKKISN</sequence>
<dbReference type="RefSeq" id="WP_002686634.1">
    <property type="nucleotide sequence ID" value="NZ_UFTJ01000001.1"/>
</dbReference>
<evidence type="ECO:0000313" key="1">
    <source>
        <dbReference type="EMBL" id="SSZ46950.1"/>
    </source>
</evidence>
<dbReference type="EMBL" id="UFTJ01000001">
    <property type="protein sequence ID" value="SSZ46950.1"/>
    <property type="molecule type" value="Genomic_DNA"/>
</dbReference>
<accession>A0A376C131</accession>
<organism evidence="1 2">
    <name type="scientific">Bergeyella zoohelcum</name>
    <dbReference type="NCBI Taxonomy" id="1015"/>
    <lineage>
        <taxon>Bacteria</taxon>
        <taxon>Pseudomonadati</taxon>
        <taxon>Bacteroidota</taxon>
        <taxon>Flavobacteriia</taxon>
        <taxon>Flavobacteriales</taxon>
        <taxon>Weeksellaceae</taxon>
        <taxon>Bergeyella</taxon>
    </lineage>
</organism>
<dbReference type="Proteomes" id="UP000255515">
    <property type="component" value="Unassembled WGS sequence"/>
</dbReference>
<protein>
    <submittedName>
        <fullName evidence="1">Uncharacterized protein</fullName>
    </submittedName>
</protein>
<name>A0A376C131_9FLAO</name>
<dbReference type="AlphaFoldDB" id="A0A376C131"/>